<sequence>MNPPLEIPHVQRIDHVVASVVAAVLGRDDVGPDDDFFVLGGSSISAALVSTQLEARLGHEVPLRLLFDNPCLRIFSEKLAESMNVAAQ</sequence>
<evidence type="ECO:0000313" key="6">
    <source>
        <dbReference type="EMBL" id="RQY92247.1"/>
    </source>
</evidence>
<gene>
    <name evidence="6" type="ORF">DF017_15610</name>
    <name evidence="4" type="ORF">F7R25_06360</name>
    <name evidence="5" type="ORF">WT44_28125</name>
</gene>
<dbReference type="KEGG" id="bstg:WT74_20030"/>
<dbReference type="SUPFAM" id="SSF47336">
    <property type="entry name" value="ACP-like"/>
    <property type="match status" value="1"/>
</dbReference>
<evidence type="ECO:0000313" key="7">
    <source>
        <dbReference type="Proteomes" id="UP000068603"/>
    </source>
</evidence>
<proteinExistence type="predicted"/>
<dbReference type="PANTHER" id="PTHR45527:SF1">
    <property type="entry name" value="FATTY ACID SYNTHASE"/>
    <property type="match status" value="1"/>
</dbReference>
<feature type="domain" description="Carrier" evidence="3">
    <location>
        <begin position="8"/>
        <end position="83"/>
    </location>
</feature>
<dbReference type="GO" id="GO:0031177">
    <property type="term" value="F:phosphopantetheine binding"/>
    <property type="evidence" value="ECO:0007669"/>
    <property type="project" value="InterPro"/>
</dbReference>
<protein>
    <submittedName>
        <fullName evidence="5">Phosphopantetheine-binding protein</fullName>
    </submittedName>
</protein>
<evidence type="ECO:0000256" key="1">
    <source>
        <dbReference type="ARBA" id="ARBA00022450"/>
    </source>
</evidence>
<evidence type="ECO:0000256" key="2">
    <source>
        <dbReference type="ARBA" id="ARBA00022553"/>
    </source>
</evidence>
<dbReference type="Pfam" id="PF00550">
    <property type="entry name" value="PP-binding"/>
    <property type="match status" value="1"/>
</dbReference>
<evidence type="ECO:0000313" key="9">
    <source>
        <dbReference type="Proteomes" id="UP000473470"/>
    </source>
</evidence>
<reference evidence="6 8" key="2">
    <citation type="submission" date="2018-08" db="EMBL/GenBank/DDBJ databases">
        <title>Comparative analysis of Burkholderia isolates from Puerto Rico.</title>
        <authorList>
            <person name="Hall C."/>
            <person name="Sahl J."/>
            <person name="Wagner D."/>
        </authorList>
    </citation>
    <scope>NUCLEOTIDE SEQUENCE [LARGE SCALE GENOMIC DNA]</scope>
    <source>
        <strain evidence="6 8">Bp8966</strain>
    </source>
</reference>
<dbReference type="GO" id="GO:0005737">
    <property type="term" value="C:cytoplasm"/>
    <property type="evidence" value="ECO:0007669"/>
    <property type="project" value="TreeGrafter"/>
</dbReference>
<dbReference type="EMBL" id="QTPM01000017">
    <property type="protein sequence ID" value="RQY92247.1"/>
    <property type="molecule type" value="Genomic_DNA"/>
</dbReference>
<dbReference type="InterPro" id="IPR009081">
    <property type="entry name" value="PP-bd_ACP"/>
</dbReference>
<dbReference type="PROSITE" id="PS50075">
    <property type="entry name" value="CARRIER"/>
    <property type="match status" value="1"/>
</dbReference>
<dbReference type="SMART" id="SM00823">
    <property type="entry name" value="PKS_PP"/>
    <property type="match status" value="1"/>
</dbReference>
<dbReference type="GO" id="GO:0044550">
    <property type="term" value="P:secondary metabolite biosynthetic process"/>
    <property type="evidence" value="ECO:0007669"/>
    <property type="project" value="TreeGrafter"/>
</dbReference>
<dbReference type="EMBL" id="VZOK01000007">
    <property type="protein sequence ID" value="KAB0639936.1"/>
    <property type="molecule type" value="Genomic_DNA"/>
</dbReference>
<dbReference type="InterPro" id="IPR020806">
    <property type="entry name" value="PKS_PP-bd"/>
</dbReference>
<dbReference type="GeneID" id="93057926"/>
<evidence type="ECO:0000313" key="8">
    <source>
        <dbReference type="Proteomes" id="UP000281098"/>
    </source>
</evidence>
<dbReference type="AlphaFoldDB" id="A0A107T157"/>
<reference evidence="5 7" key="1">
    <citation type="submission" date="2015-11" db="EMBL/GenBank/DDBJ databases">
        <title>Expanding the genomic diversity of Burkholderia species for the development of highly accurate diagnostics.</title>
        <authorList>
            <person name="Sahl J."/>
            <person name="Keim P."/>
            <person name="Wagner D."/>
        </authorList>
    </citation>
    <scope>NUCLEOTIDE SEQUENCE [LARGE SCALE GENOMIC DNA]</scope>
    <source>
        <strain evidence="5 7">MSMB1960WGS</strain>
    </source>
</reference>
<evidence type="ECO:0000313" key="5">
    <source>
        <dbReference type="EMBL" id="KWA55103.1"/>
    </source>
</evidence>
<name>A0A107T157_9BURK</name>
<dbReference type="Proteomes" id="UP000473470">
    <property type="component" value="Unassembled WGS sequence"/>
</dbReference>
<accession>A0A107T157</accession>
<comment type="caution">
    <text evidence="5">The sequence shown here is derived from an EMBL/GenBank/DDBJ whole genome shotgun (WGS) entry which is preliminary data.</text>
</comment>
<dbReference type="Proteomes" id="UP000068603">
    <property type="component" value="Unassembled WGS sequence"/>
</dbReference>
<organism evidence="5">
    <name type="scientific">Burkholderia stagnalis</name>
    <dbReference type="NCBI Taxonomy" id="1503054"/>
    <lineage>
        <taxon>Bacteria</taxon>
        <taxon>Pseudomonadati</taxon>
        <taxon>Pseudomonadota</taxon>
        <taxon>Betaproteobacteria</taxon>
        <taxon>Burkholderiales</taxon>
        <taxon>Burkholderiaceae</taxon>
        <taxon>Burkholderia</taxon>
        <taxon>Burkholderia cepacia complex</taxon>
    </lineage>
</organism>
<dbReference type="STRING" id="1503054.WT74_20030"/>
<dbReference type="RefSeq" id="WP_059883307.1">
    <property type="nucleotide sequence ID" value="NZ_CABVPM010000026.1"/>
</dbReference>
<evidence type="ECO:0000313" key="4">
    <source>
        <dbReference type="EMBL" id="KAB0639936.1"/>
    </source>
</evidence>
<keyword evidence="2" id="KW-0597">Phosphoprotein</keyword>
<evidence type="ECO:0000259" key="3">
    <source>
        <dbReference type="PROSITE" id="PS50075"/>
    </source>
</evidence>
<dbReference type="Proteomes" id="UP000281098">
    <property type="component" value="Unassembled WGS sequence"/>
</dbReference>
<dbReference type="GO" id="GO:0043041">
    <property type="term" value="P:amino acid activation for nonribosomal peptide biosynthetic process"/>
    <property type="evidence" value="ECO:0007669"/>
    <property type="project" value="TreeGrafter"/>
</dbReference>
<keyword evidence="1" id="KW-0596">Phosphopantetheine</keyword>
<reference evidence="4 9" key="3">
    <citation type="submission" date="2019-09" db="EMBL/GenBank/DDBJ databases">
        <title>Draft genome sequences of 48 bacterial type strains from the CCUG.</title>
        <authorList>
            <person name="Tunovic T."/>
            <person name="Pineiro-Iglesias B."/>
            <person name="Unosson C."/>
            <person name="Inganas E."/>
            <person name="Ohlen M."/>
            <person name="Cardew S."/>
            <person name="Jensie-Markopoulos S."/>
            <person name="Salva-Serra F."/>
            <person name="Jaen-Luchoro D."/>
            <person name="Karlsson R."/>
            <person name="Svensson-Stadler L."/>
            <person name="Chun J."/>
            <person name="Moore E."/>
        </authorList>
    </citation>
    <scope>NUCLEOTIDE SEQUENCE [LARGE SCALE GENOMIC DNA]</scope>
    <source>
        <strain evidence="4 9">CCUG 65686</strain>
    </source>
</reference>
<dbReference type="EMBL" id="LPHB01000072">
    <property type="protein sequence ID" value="KWA55103.1"/>
    <property type="molecule type" value="Genomic_DNA"/>
</dbReference>
<dbReference type="Gene3D" id="1.10.1200.10">
    <property type="entry name" value="ACP-like"/>
    <property type="match status" value="1"/>
</dbReference>
<dbReference type="PANTHER" id="PTHR45527">
    <property type="entry name" value="NONRIBOSOMAL PEPTIDE SYNTHETASE"/>
    <property type="match status" value="1"/>
</dbReference>
<dbReference type="InterPro" id="IPR036736">
    <property type="entry name" value="ACP-like_sf"/>
</dbReference>
<keyword evidence="8" id="KW-1185">Reference proteome</keyword>